<evidence type="ECO:0000313" key="3">
    <source>
        <dbReference type="EMBL" id="VAY86646.1"/>
    </source>
</evidence>
<dbReference type="InterPro" id="IPR008988">
    <property type="entry name" value="Transcriptional_repressor_C"/>
</dbReference>
<dbReference type="PANTHER" id="PTHR42954">
    <property type="entry name" value="FE(2+) TRANSPORT PROTEIN A"/>
    <property type="match status" value="1"/>
</dbReference>
<sequence length="90" mass="9840">MKNRIFRVTHMAPGESGTITQVSLDDGADVRLGEEGVRRLVELGFIPGEHLRVIRRGFPSGDPIAVRVGNSTFALRRTEAAAIKVIRDDA</sequence>
<keyword evidence="1" id="KW-0408">Iron</keyword>
<dbReference type="GO" id="GO:0046914">
    <property type="term" value="F:transition metal ion binding"/>
    <property type="evidence" value="ECO:0007669"/>
    <property type="project" value="InterPro"/>
</dbReference>
<dbReference type="InterPro" id="IPR052713">
    <property type="entry name" value="FeoA"/>
</dbReference>
<dbReference type="PANTHER" id="PTHR42954:SF2">
    <property type="entry name" value="FE(2+) TRANSPORT PROTEIN A"/>
    <property type="match status" value="1"/>
</dbReference>
<gene>
    <name evidence="3" type="ORF">CARN8_1150011</name>
</gene>
<dbReference type="InterPro" id="IPR007167">
    <property type="entry name" value="Fe-transptr_FeoA-like"/>
</dbReference>
<dbReference type="SMART" id="SM00899">
    <property type="entry name" value="FeoA"/>
    <property type="match status" value="1"/>
</dbReference>
<dbReference type="Pfam" id="PF04023">
    <property type="entry name" value="FeoA"/>
    <property type="match status" value="1"/>
</dbReference>
<dbReference type="InterPro" id="IPR038157">
    <property type="entry name" value="FeoA_core_dom"/>
</dbReference>
<dbReference type="EMBL" id="UOYP01000019">
    <property type="protein sequence ID" value="VAY86646.1"/>
    <property type="molecule type" value="Genomic_DNA"/>
</dbReference>
<dbReference type="SUPFAM" id="SSF50037">
    <property type="entry name" value="C-terminal domain of transcriptional repressors"/>
    <property type="match status" value="1"/>
</dbReference>
<name>A0A3P3ZLG3_9ZZZZ</name>
<organism evidence="3">
    <name type="scientific">mine drainage metagenome</name>
    <dbReference type="NCBI Taxonomy" id="410659"/>
    <lineage>
        <taxon>unclassified sequences</taxon>
        <taxon>metagenomes</taxon>
        <taxon>ecological metagenomes</taxon>
    </lineage>
</organism>
<feature type="domain" description="Ferrous iron transporter FeoA-like" evidence="2">
    <location>
        <begin position="6"/>
        <end position="87"/>
    </location>
</feature>
<evidence type="ECO:0000259" key="2">
    <source>
        <dbReference type="SMART" id="SM00899"/>
    </source>
</evidence>
<protein>
    <submittedName>
        <fullName evidence="3">FeoA domain protein</fullName>
    </submittedName>
</protein>
<reference evidence="3" key="1">
    <citation type="submission" date="2018-10" db="EMBL/GenBank/DDBJ databases">
        <authorList>
            <person name="Plewniak F."/>
        </authorList>
    </citation>
    <scope>NUCLEOTIDE SEQUENCE</scope>
</reference>
<accession>A0A3P3ZLG3</accession>
<dbReference type="AlphaFoldDB" id="A0A3P3ZLG3"/>
<proteinExistence type="predicted"/>
<evidence type="ECO:0000256" key="1">
    <source>
        <dbReference type="ARBA" id="ARBA00023004"/>
    </source>
</evidence>
<dbReference type="Gene3D" id="2.30.30.90">
    <property type="match status" value="1"/>
</dbReference>